<dbReference type="InterPro" id="IPR001451">
    <property type="entry name" value="Hexapep"/>
</dbReference>
<evidence type="ECO:0000256" key="13">
    <source>
        <dbReference type="ARBA" id="ARBA00023315"/>
    </source>
</evidence>
<comment type="similarity">
    <text evidence="3 18">In the N-terminal section; belongs to the N-acetylglucosamine-1-phosphate uridyltransferase family.</text>
</comment>
<evidence type="ECO:0000256" key="12">
    <source>
        <dbReference type="ARBA" id="ARBA00023268"/>
    </source>
</evidence>
<feature type="binding site" evidence="18">
    <location>
        <position position="345"/>
    </location>
    <ligand>
        <name>UDP-N-acetyl-alpha-D-glucosamine</name>
        <dbReference type="ChEBI" id="CHEBI:57705"/>
    </ligand>
</feature>
<dbReference type="Pfam" id="PF00132">
    <property type="entry name" value="Hexapep"/>
    <property type="match status" value="1"/>
</dbReference>
<keyword evidence="11 18" id="KW-0573">Peptidoglycan synthesis</keyword>
<comment type="catalytic activity">
    <reaction evidence="15 18">
        <text>alpha-D-glucosamine 1-phosphate + acetyl-CoA = N-acetyl-alpha-D-glucosamine 1-phosphate + CoA + H(+)</text>
        <dbReference type="Rhea" id="RHEA:13725"/>
        <dbReference type="ChEBI" id="CHEBI:15378"/>
        <dbReference type="ChEBI" id="CHEBI:57287"/>
        <dbReference type="ChEBI" id="CHEBI:57288"/>
        <dbReference type="ChEBI" id="CHEBI:57776"/>
        <dbReference type="ChEBI" id="CHEBI:58516"/>
        <dbReference type="EC" id="2.3.1.157"/>
    </reaction>
</comment>
<evidence type="ECO:0000256" key="2">
    <source>
        <dbReference type="ARBA" id="ARBA00007707"/>
    </source>
</evidence>
<dbReference type="PANTHER" id="PTHR43584:SF3">
    <property type="entry name" value="BIFUNCTIONAL PROTEIN GLMU"/>
    <property type="match status" value="1"/>
</dbReference>
<feature type="region of interest" description="Pyrophosphorylase" evidence="18">
    <location>
        <begin position="1"/>
        <end position="225"/>
    </location>
</feature>
<dbReference type="GO" id="GO:0009252">
    <property type="term" value="P:peptidoglycan biosynthetic process"/>
    <property type="evidence" value="ECO:0007669"/>
    <property type="project" value="UniProtKB-UniRule"/>
</dbReference>
<evidence type="ECO:0000256" key="3">
    <source>
        <dbReference type="ARBA" id="ARBA00007947"/>
    </source>
</evidence>
<feature type="binding site" evidence="18">
    <location>
        <position position="359"/>
    </location>
    <ligand>
        <name>acetyl-CoA</name>
        <dbReference type="ChEBI" id="CHEBI:57288"/>
    </ligand>
</feature>
<comment type="caution">
    <text evidence="22">The sequence shown here is derived from an EMBL/GenBank/DDBJ whole genome shotgun (WGS) entry which is preliminary data.</text>
</comment>
<dbReference type="GO" id="GO:0006048">
    <property type="term" value="P:UDP-N-acetylglucosamine biosynthetic process"/>
    <property type="evidence" value="ECO:0007669"/>
    <property type="project" value="UniProtKB-UniPathway"/>
</dbReference>
<dbReference type="GO" id="GO:0000902">
    <property type="term" value="P:cell morphogenesis"/>
    <property type="evidence" value="ECO:0007669"/>
    <property type="project" value="UniProtKB-UniRule"/>
</dbReference>
<feature type="binding site" evidence="18">
    <location>
        <position position="152"/>
    </location>
    <ligand>
        <name>UDP-N-acetyl-alpha-D-glucosamine</name>
        <dbReference type="ChEBI" id="CHEBI:57705"/>
    </ligand>
</feature>
<evidence type="ECO:0000256" key="17">
    <source>
        <dbReference type="ARBA" id="ARBA00049628"/>
    </source>
</evidence>
<dbReference type="SUPFAM" id="SSF51161">
    <property type="entry name" value="Trimeric LpxA-like enzymes"/>
    <property type="match status" value="1"/>
</dbReference>
<feature type="binding site" evidence="18">
    <location>
        <position position="24"/>
    </location>
    <ligand>
        <name>UDP-N-acetyl-alpha-D-glucosamine</name>
        <dbReference type="ChEBI" id="CHEBI:57705"/>
    </ligand>
</feature>
<feature type="binding site" evidence="18">
    <location>
        <begin position="77"/>
        <end position="78"/>
    </location>
    <ligand>
        <name>UDP-N-acetyl-alpha-D-glucosamine</name>
        <dbReference type="ChEBI" id="CHEBI:57705"/>
    </ligand>
</feature>
<evidence type="ECO:0000256" key="14">
    <source>
        <dbReference type="ARBA" id="ARBA00023316"/>
    </source>
</evidence>
<comment type="pathway">
    <text evidence="18">Nucleotide-sugar biosynthesis; UDP-N-acetyl-alpha-D-glucosamine biosynthesis; N-acetyl-alpha-D-glucosamine 1-phosphate from alpha-D-glucosamine 6-phosphate (route II): step 2/2.</text>
</comment>
<dbReference type="GO" id="GO:0000287">
    <property type="term" value="F:magnesium ion binding"/>
    <property type="evidence" value="ECO:0007669"/>
    <property type="project" value="UniProtKB-UniRule"/>
</dbReference>
<keyword evidence="7 18" id="KW-0479">Metal-binding</keyword>
<keyword evidence="6 18" id="KW-0548">Nucleotidyltransferase</keyword>
<evidence type="ECO:0000256" key="7">
    <source>
        <dbReference type="ARBA" id="ARBA00022723"/>
    </source>
</evidence>
<dbReference type="GO" id="GO:0005737">
    <property type="term" value="C:cytoplasm"/>
    <property type="evidence" value="ECO:0007669"/>
    <property type="project" value="UniProtKB-SubCell"/>
</dbReference>
<dbReference type="GO" id="GO:0019134">
    <property type="term" value="F:glucosamine-1-phosphate N-acetyltransferase activity"/>
    <property type="evidence" value="ECO:0007669"/>
    <property type="project" value="UniProtKB-UniRule"/>
</dbReference>
<dbReference type="EMBL" id="CBLY010000006">
    <property type="protein sequence ID" value="CDG33844.1"/>
    <property type="molecule type" value="Genomic_DNA"/>
</dbReference>
<keyword evidence="4 18" id="KW-0963">Cytoplasm</keyword>
<evidence type="ECO:0000256" key="5">
    <source>
        <dbReference type="ARBA" id="ARBA00022679"/>
    </source>
</evidence>
<feature type="binding site" evidence="18">
    <location>
        <begin position="365"/>
        <end position="366"/>
    </location>
    <ligand>
        <name>acetyl-CoA</name>
        <dbReference type="ChEBI" id="CHEBI:57288"/>
    </ligand>
</feature>
<dbReference type="InterPro" id="IPR050065">
    <property type="entry name" value="GlmU-like"/>
</dbReference>
<comment type="subunit">
    <text evidence="18">Homotrimer.</text>
</comment>
<dbReference type="Proteomes" id="UP000027590">
    <property type="component" value="Unassembled WGS sequence"/>
</dbReference>
<evidence type="ECO:0000313" key="22">
    <source>
        <dbReference type="EMBL" id="CDG33844.1"/>
    </source>
</evidence>
<feature type="binding site" evidence="18">
    <location>
        <position position="100"/>
    </location>
    <ligand>
        <name>Mg(2+)</name>
        <dbReference type="ChEBI" id="CHEBI:18420"/>
    </ligand>
</feature>
<keyword evidence="19" id="KW-0175">Coiled coil</keyword>
<feature type="active site" description="Proton acceptor" evidence="18">
    <location>
        <position position="342"/>
    </location>
</feature>
<feature type="binding site" evidence="18">
    <location>
        <position position="312"/>
    </location>
    <ligand>
        <name>UDP-N-acetyl-alpha-D-glucosamine</name>
        <dbReference type="ChEBI" id="CHEBI:57705"/>
    </ligand>
</feature>
<protein>
    <recommendedName>
        <fullName evidence="18">Bifunctional protein GlmU</fullName>
    </recommendedName>
    <domain>
        <recommendedName>
            <fullName evidence="18">UDP-N-acetylglucosamine pyrophosphorylase</fullName>
            <ecNumber evidence="18">2.7.7.23</ecNumber>
        </recommendedName>
        <alternativeName>
            <fullName evidence="18">N-acetylglucosamine-1-phosphate uridyltransferase</fullName>
        </alternativeName>
    </domain>
    <domain>
        <recommendedName>
            <fullName evidence="18">Glucosamine-1-phosphate N-acetyltransferase</fullName>
            <ecNumber evidence="18">2.3.1.157</ecNumber>
        </recommendedName>
    </domain>
</protein>
<feature type="binding site" evidence="18">
    <location>
        <begin position="10"/>
        <end position="13"/>
    </location>
    <ligand>
        <name>UDP-N-acetyl-alpha-D-glucosamine</name>
        <dbReference type="ChEBI" id="CHEBI:57705"/>
    </ligand>
</feature>
<keyword evidence="13 18" id="KW-0012">Acyltransferase</keyword>
<comment type="similarity">
    <text evidence="2 18">In the C-terminal section; belongs to the transferase hexapeptide repeat family.</text>
</comment>
<keyword evidence="10 18" id="KW-0133">Cell shape</keyword>
<dbReference type="RefSeq" id="WP_043560101.1">
    <property type="nucleotide sequence ID" value="NZ_CBLY010000006.1"/>
</dbReference>
<keyword evidence="8 18" id="KW-0677">Repeat</keyword>
<keyword evidence="5 18" id="KW-0808">Transferase</keyword>
<dbReference type="CDD" id="cd03353">
    <property type="entry name" value="LbH_GlmU_C"/>
    <property type="match status" value="1"/>
</dbReference>
<feature type="binding site" evidence="18">
    <location>
        <position position="419"/>
    </location>
    <ligand>
        <name>acetyl-CoA</name>
        <dbReference type="ChEBI" id="CHEBI:57288"/>
    </ligand>
</feature>
<keyword evidence="12 18" id="KW-0511">Multifunctional enzyme</keyword>
<feature type="region of interest" description="N-acetyltransferase" evidence="18">
    <location>
        <begin position="247"/>
        <end position="443"/>
    </location>
</feature>
<keyword evidence="9 18" id="KW-0460">Magnesium</keyword>
<gene>
    <name evidence="18" type="primary">glmU</name>
    <name evidence="22" type="ORF">SACS_1106</name>
</gene>
<feature type="region of interest" description="Disordered" evidence="20">
    <location>
        <begin position="422"/>
        <end position="443"/>
    </location>
</feature>
<dbReference type="Gene3D" id="2.160.10.10">
    <property type="entry name" value="Hexapeptide repeat proteins"/>
    <property type="match status" value="1"/>
</dbReference>
<dbReference type="InterPro" id="IPR025877">
    <property type="entry name" value="MobA-like_NTP_Trfase"/>
</dbReference>
<feature type="binding site" evidence="18">
    <location>
        <position position="167"/>
    </location>
    <ligand>
        <name>UDP-N-acetyl-alpha-D-glucosamine</name>
        <dbReference type="ChEBI" id="CHEBI:57705"/>
    </ligand>
</feature>
<comment type="function">
    <text evidence="17 18">Catalyzes the last two sequential reactions in the de novo biosynthetic pathway for UDP-N-acetylglucosamine (UDP-GlcNAc). The C-terminal domain catalyzes the transfer of acetyl group from acetyl coenzyme A to glucosamine-1-phosphate (GlcN-1-P) to produce N-acetylglucosamine-1-phosphate (GlcNAc-1-P), which is converted into UDP-GlcNAc by the transfer of uridine 5-monophosphate (from uridine 5-triphosphate), a reaction catalyzed by the N-terminal domain.</text>
</comment>
<comment type="caution">
    <text evidence="18">Lacks conserved residue(s) required for the propagation of feature annotation.</text>
</comment>
<comment type="subcellular location">
    <subcellularLocation>
        <location evidence="1 18">Cytoplasm</location>
    </subcellularLocation>
</comment>
<feature type="binding site" evidence="18">
    <location>
        <position position="330"/>
    </location>
    <ligand>
        <name>UDP-N-acetyl-alpha-D-glucosamine</name>
        <dbReference type="ChEBI" id="CHEBI:57705"/>
    </ligand>
</feature>
<comment type="pathway">
    <text evidence="18">Bacterial outer membrane biogenesis; LPS lipid A biosynthesis.</text>
</comment>
<dbReference type="GO" id="GO:0008360">
    <property type="term" value="P:regulation of cell shape"/>
    <property type="evidence" value="ECO:0007669"/>
    <property type="project" value="UniProtKB-KW"/>
</dbReference>
<organism evidence="22 23">
    <name type="scientific">Parasaccharibacter apium</name>
    <dbReference type="NCBI Taxonomy" id="1510841"/>
    <lineage>
        <taxon>Bacteria</taxon>
        <taxon>Pseudomonadati</taxon>
        <taxon>Pseudomonadota</taxon>
        <taxon>Alphaproteobacteria</taxon>
        <taxon>Acetobacterales</taxon>
        <taxon>Acetobacteraceae</taxon>
        <taxon>Parasaccharibacter</taxon>
    </lineage>
</organism>
<dbReference type="InterPro" id="IPR011004">
    <property type="entry name" value="Trimer_LpxA-like_sf"/>
</dbReference>
<feature type="domain" description="MobA-like NTP transferase" evidence="21">
    <location>
        <begin position="7"/>
        <end position="120"/>
    </location>
</feature>
<evidence type="ECO:0000256" key="9">
    <source>
        <dbReference type="ARBA" id="ARBA00022842"/>
    </source>
</evidence>
<dbReference type="InterPro" id="IPR029044">
    <property type="entry name" value="Nucleotide-diphossugar_trans"/>
</dbReference>
<feature type="region of interest" description="Linker" evidence="18">
    <location>
        <begin position="226"/>
        <end position="246"/>
    </location>
</feature>
<name>A0A7U7J0Z3_9PROT</name>
<evidence type="ECO:0000259" key="21">
    <source>
        <dbReference type="Pfam" id="PF12804"/>
    </source>
</evidence>
<evidence type="ECO:0000256" key="6">
    <source>
        <dbReference type="ARBA" id="ARBA00022695"/>
    </source>
</evidence>
<dbReference type="Pfam" id="PF14602">
    <property type="entry name" value="Hexapep_2"/>
    <property type="match status" value="1"/>
</dbReference>
<dbReference type="GO" id="GO:0003977">
    <property type="term" value="F:UDP-N-acetylglucosamine diphosphorylase activity"/>
    <property type="evidence" value="ECO:0007669"/>
    <property type="project" value="UniProtKB-UniRule"/>
</dbReference>
<dbReference type="UniPathway" id="UPA00973"/>
<keyword evidence="14 18" id="KW-0961">Cell wall biogenesis/degradation</keyword>
<comment type="pathway">
    <text evidence="18">Nucleotide-sugar biosynthesis; UDP-N-acetyl-alpha-D-glucosamine biosynthesis; UDP-N-acetyl-alpha-D-glucosamine from N-acetyl-alpha-D-glucosamine 1-phosphate: step 1/1.</text>
</comment>
<evidence type="ECO:0000256" key="15">
    <source>
        <dbReference type="ARBA" id="ARBA00048247"/>
    </source>
</evidence>
<dbReference type="NCBIfam" id="TIGR01173">
    <property type="entry name" value="glmU"/>
    <property type="match status" value="1"/>
</dbReference>
<dbReference type="HAMAP" id="MF_01631">
    <property type="entry name" value="GlmU"/>
    <property type="match status" value="1"/>
</dbReference>
<evidence type="ECO:0000313" key="23">
    <source>
        <dbReference type="Proteomes" id="UP000027590"/>
    </source>
</evidence>
<dbReference type="SUPFAM" id="SSF53448">
    <property type="entry name" value="Nucleotide-diphospho-sugar transferases"/>
    <property type="match status" value="1"/>
</dbReference>
<dbReference type="GO" id="GO:0016020">
    <property type="term" value="C:membrane"/>
    <property type="evidence" value="ECO:0007669"/>
    <property type="project" value="GOC"/>
</dbReference>
<dbReference type="UniPathway" id="UPA00113">
    <property type="reaction ID" value="UER00532"/>
</dbReference>
<evidence type="ECO:0000256" key="19">
    <source>
        <dbReference type="SAM" id="Coils"/>
    </source>
</evidence>
<dbReference type="InterPro" id="IPR005882">
    <property type="entry name" value="Bifunctional_GlmU"/>
</dbReference>
<evidence type="ECO:0000256" key="1">
    <source>
        <dbReference type="ARBA" id="ARBA00004496"/>
    </source>
</evidence>
<dbReference type="AlphaFoldDB" id="A0A7U7J0Z3"/>
<dbReference type="EC" id="2.3.1.157" evidence="18"/>
<feature type="binding site" evidence="18">
    <location>
        <position position="356"/>
    </location>
    <ligand>
        <name>UDP-N-acetyl-alpha-D-glucosamine</name>
        <dbReference type="ChEBI" id="CHEBI:57705"/>
    </ligand>
</feature>
<dbReference type="PANTHER" id="PTHR43584">
    <property type="entry name" value="NUCLEOTIDYL TRANSFERASE"/>
    <property type="match status" value="1"/>
</dbReference>
<dbReference type="Gene3D" id="3.90.550.10">
    <property type="entry name" value="Spore Coat Polysaccharide Biosynthesis Protein SpsA, Chain A"/>
    <property type="match status" value="1"/>
</dbReference>
<dbReference type="NCBIfam" id="NF010933">
    <property type="entry name" value="PRK14353.1"/>
    <property type="match status" value="1"/>
</dbReference>
<reference evidence="22 23" key="2">
    <citation type="journal article" date="2014" name="PLoS ONE">
        <title>Evolution of mitochondria reconstructed from the energy metabolism of living bacteria.</title>
        <authorList>
            <person name="Degli Esposti M."/>
            <person name="Chouaia B."/>
            <person name="Comandatore F."/>
            <person name="Crotti E."/>
            <person name="Sassera D."/>
            <person name="Lievens P.M."/>
            <person name="Daffonchio D."/>
            <person name="Bandi C."/>
        </authorList>
    </citation>
    <scope>NUCLEOTIDE SEQUENCE [LARGE SCALE GENOMIC DNA]</scope>
    <source>
        <strain evidence="23">AM169</strain>
    </source>
</reference>
<comment type="cofactor">
    <cofactor evidence="18">
        <name>Mg(2+)</name>
        <dbReference type="ChEBI" id="CHEBI:18420"/>
    </cofactor>
    <text evidence="18">Binds 1 Mg(2+) ion per subunit.</text>
</comment>
<dbReference type="CDD" id="cd02540">
    <property type="entry name" value="GT2_GlmU_N_bac"/>
    <property type="match status" value="1"/>
</dbReference>
<feature type="binding site" evidence="18">
    <location>
        <position position="223"/>
    </location>
    <ligand>
        <name>UDP-N-acetyl-alpha-D-glucosamine</name>
        <dbReference type="ChEBI" id="CHEBI:57705"/>
    </ligand>
</feature>
<feature type="binding site" evidence="18">
    <location>
        <position position="137"/>
    </location>
    <ligand>
        <name>UDP-N-acetyl-alpha-D-glucosamine</name>
        <dbReference type="ChEBI" id="CHEBI:57705"/>
    </ligand>
</feature>
<dbReference type="EC" id="2.7.7.23" evidence="18"/>
<feature type="binding site" evidence="18">
    <location>
        <position position="72"/>
    </location>
    <ligand>
        <name>UDP-N-acetyl-alpha-D-glucosamine</name>
        <dbReference type="ChEBI" id="CHEBI:57705"/>
    </ligand>
</feature>
<evidence type="ECO:0000256" key="16">
    <source>
        <dbReference type="ARBA" id="ARBA00048493"/>
    </source>
</evidence>
<reference evidence="22 23" key="1">
    <citation type="journal article" date="2014" name="Genome Biol. Evol.">
        <title>Acetic acid bacteria genomes reveal functional traits for adaptation to life in insect guts.</title>
        <authorList>
            <person name="Chouaia B."/>
            <person name="Gaiarsa S."/>
            <person name="Crotti E."/>
            <person name="Comandatore F."/>
            <person name="Degli Esposti M."/>
            <person name="Ricci I."/>
            <person name="Alma A."/>
            <person name="Favia G."/>
            <person name="Bandi C."/>
            <person name="Daffonchio D."/>
        </authorList>
    </citation>
    <scope>NUCLEOTIDE SEQUENCE [LARGE SCALE GENOMIC DNA]</scope>
    <source>
        <strain evidence="23">AM169</strain>
    </source>
</reference>
<evidence type="ECO:0000256" key="20">
    <source>
        <dbReference type="SAM" id="MobiDB-lite"/>
    </source>
</evidence>
<dbReference type="GO" id="GO:0071555">
    <property type="term" value="P:cell wall organization"/>
    <property type="evidence" value="ECO:0007669"/>
    <property type="project" value="UniProtKB-KW"/>
</dbReference>
<evidence type="ECO:0000256" key="8">
    <source>
        <dbReference type="ARBA" id="ARBA00022737"/>
    </source>
</evidence>
<evidence type="ECO:0000256" key="10">
    <source>
        <dbReference type="ARBA" id="ARBA00022960"/>
    </source>
</evidence>
<feature type="binding site" evidence="18">
    <location>
        <position position="402"/>
    </location>
    <ligand>
        <name>acetyl-CoA</name>
        <dbReference type="ChEBI" id="CHEBI:57288"/>
    </ligand>
</feature>
<comment type="catalytic activity">
    <reaction evidence="16 18">
        <text>N-acetyl-alpha-D-glucosamine 1-phosphate + UTP + H(+) = UDP-N-acetyl-alpha-D-glucosamine + diphosphate</text>
        <dbReference type="Rhea" id="RHEA:13509"/>
        <dbReference type="ChEBI" id="CHEBI:15378"/>
        <dbReference type="ChEBI" id="CHEBI:33019"/>
        <dbReference type="ChEBI" id="CHEBI:46398"/>
        <dbReference type="ChEBI" id="CHEBI:57705"/>
        <dbReference type="ChEBI" id="CHEBI:57776"/>
        <dbReference type="EC" id="2.7.7.23"/>
    </reaction>
</comment>
<evidence type="ECO:0000256" key="4">
    <source>
        <dbReference type="ARBA" id="ARBA00022490"/>
    </source>
</evidence>
<proteinExistence type="inferred from homology"/>
<evidence type="ECO:0000256" key="18">
    <source>
        <dbReference type="HAMAP-Rule" id="MF_01631"/>
    </source>
</evidence>
<feature type="binding site" evidence="18">
    <location>
        <position position="384"/>
    </location>
    <ligand>
        <name>acetyl-CoA</name>
        <dbReference type="ChEBI" id="CHEBI:57288"/>
    </ligand>
</feature>
<accession>A0A7U7J0Z3</accession>
<dbReference type="Pfam" id="PF12804">
    <property type="entry name" value="NTP_transf_3"/>
    <property type="match status" value="1"/>
</dbReference>
<feature type="coiled-coil region" evidence="19">
    <location>
        <begin position="212"/>
        <end position="246"/>
    </location>
</feature>
<dbReference type="InterPro" id="IPR038009">
    <property type="entry name" value="GlmU_C_LbH"/>
</dbReference>
<evidence type="ECO:0000256" key="11">
    <source>
        <dbReference type="ARBA" id="ARBA00022984"/>
    </source>
</evidence>
<sequence length="443" mass="47384">MSSMTTAIILAAGMGTRMKSRYPKAMQRLGNRPMIWHLIETARQVVDRIVVVIGPGMDDLARQVSPHTTVIQHERLGTGHAAKTGVDGLEEGRAVILYADNPLLTADTMQRLLDAQGEQENGLSLLGMRPAVPGHYGRIVTGPDGQVERIVEFKDASDAERRITLCNAGMMCAEVAQLKDWLSRITPENAQNEYYLTDIVALAARQGRVSCVEGTEDELAGINSRAELAEAEARLQQRLRQKALQQGATLVDPSSVFFDPDTIISADVVIEPNVFIGPGVTLEEGCMIRAFSHLEGCVVKQGVVIGPYARLRPGTVCHEGSHVGNFVELKNTTLGAGSKANHLSYLGDSQIGAGSNIGAGSITCNYDGVFKHGTVIGEGCFIGSNTIMVAPIQIGDDAMTAAGSVITQDVPAEALAFGRTRQDNKAGKGKALQQALRKKKEQG</sequence>
<feature type="binding site" evidence="18">
    <location>
        <position position="223"/>
    </location>
    <ligand>
        <name>Mg(2+)</name>
        <dbReference type="ChEBI" id="CHEBI:18420"/>
    </ligand>
</feature>
<dbReference type="GO" id="GO:0009245">
    <property type="term" value="P:lipid A biosynthetic process"/>
    <property type="evidence" value="ECO:0007669"/>
    <property type="project" value="UniProtKB-UniRule"/>
</dbReference>